<dbReference type="EMBL" id="SPHZ02000011">
    <property type="protein sequence ID" value="KAF0891460.1"/>
    <property type="molecule type" value="Genomic_DNA"/>
</dbReference>
<reference evidence="2 3" key="1">
    <citation type="submission" date="2019-11" db="EMBL/GenBank/DDBJ databases">
        <title>Whole genome sequence of Oryza granulata.</title>
        <authorList>
            <person name="Li W."/>
        </authorList>
    </citation>
    <scope>NUCLEOTIDE SEQUENCE [LARGE SCALE GENOMIC DNA]</scope>
    <source>
        <strain evidence="3">cv. Menghai</strain>
        <tissue evidence="2">Leaf</tissue>
    </source>
</reference>
<evidence type="ECO:0000313" key="3">
    <source>
        <dbReference type="Proteomes" id="UP000479710"/>
    </source>
</evidence>
<organism evidence="2 3">
    <name type="scientific">Oryza meyeriana var. granulata</name>
    <dbReference type="NCBI Taxonomy" id="110450"/>
    <lineage>
        <taxon>Eukaryota</taxon>
        <taxon>Viridiplantae</taxon>
        <taxon>Streptophyta</taxon>
        <taxon>Embryophyta</taxon>
        <taxon>Tracheophyta</taxon>
        <taxon>Spermatophyta</taxon>
        <taxon>Magnoliopsida</taxon>
        <taxon>Liliopsida</taxon>
        <taxon>Poales</taxon>
        <taxon>Poaceae</taxon>
        <taxon>BOP clade</taxon>
        <taxon>Oryzoideae</taxon>
        <taxon>Oryzeae</taxon>
        <taxon>Oryzinae</taxon>
        <taxon>Oryza</taxon>
        <taxon>Oryza meyeriana</taxon>
    </lineage>
</organism>
<protein>
    <recommendedName>
        <fullName evidence="1">DUF7032 domain-containing protein</fullName>
    </recommendedName>
</protein>
<feature type="domain" description="DUF7032" evidence="1">
    <location>
        <begin position="29"/>
        <end position="93"/>
    </location>
</feature>
<gene>
    <name evidence="2" type="ORF">E2562_009881</name>
</gene>
<accession>A0A6G1BTZ2</accession>
<dbReference type="Pfam" id="PF23005">
    <property type="entry name" value="DUF7032"/>
    <property type="match status" value="1"/>
</dbReference>
<dbReference type="AlphaFoldDB" id="A0A6G1BTZ2"/>
<name>A0A6G1BTZ2_9ORYZ</name>
<comment type="caution">
    <text evidence="2">The sequence shown here is derived from an EMBL/GenBank/DDBJ whole genome shotgun (WGS) entry which is preliminary data.</text>
</comment>
<evidence type="ECO:0000313" key="2">
    <source>
        <dbReference type="EMBL" id="KAF0891460.1"/>
    </source>
</evidence>
<evidence type="ECO:0000259" key="1">
    <source>
        <dbReference type="Pfam" id="PF23005"/>
    </source>
</evidence>
<dbReference type="Proteomes" id="UP000479710">
    <property type="component" value="Unassembled WGS sequence"/>
</dbReference>
<dbReference type="OrthoDB" id="409644at2759"/>
<proteinExistence type="predicted"/>
<dbReference type="InterPro" id="IPR054296">
    <property type="entry name" value="DUF7032"/>
</dbReference>
<keyword evidence="3" id="KW-1185">Reference proteome</keyword>
<sequence length="102" mass="10507">MSLRSHPAAAGDGDGETVDELLARVRGMVPPALGAAGAAEGFSGWWKAIAAKLETLPTCVSDLSSHPCFAKNALCRELLQSVAATLSEAAAIFRNLTATMPP</sequence>